<gene>
    <name evidence="2" type="ORF">Ari01nite_67800</name>
</gene>
<proteinExistence type="predicted"/>
<comment type="caution">
    <text evidence="2">The sequence shown here is derived from an EMBL/GenBank/DDBJ whole genome shotgun (WGS) entry which is preliminary data.</text>
</comment>
<organism evidence="2 3">
    <name type="scientific">Paractinoplanes rishiriensis</name>
    <dbReference type="NCBI Taxonomy" id="1050105"/>
    <lineage>
        <taxon>Bacteria</taxon>
        <taxon>Bacillati</taxon>
        <taxon>Actinomycetota</taxon>
        <taxon>Actinomycetes</taxon>
        <taxon>Micromonosporales</taxon>
        <taxon>Micromonosporaceae</taxon>
        <taxon>Paractinoplanes</taxon>
    </lineage>
</organism>
<name>A0A919K263_9ACTN</name>
<sequence length="124" mass="12591">MTLVRAIVLAAATVATWAAWLSWETGYRTDADGAVSGPYSWWQVAGCVLTLAVVTAVAGRFLPLLVVVPVVAISFTAAWSVQAASADESGLWPVGAFLVLLGTAVGAAVVAGAVKLVTGRGFAS</sequence>
<dbReference type="AlphaFoldDB" id="A0A919K263"/>
<dbReference type="Proteomes" id="UP000636960">
    <property type="component" value="Unassembled WGS sequence"/>
</dbReference>
<feature type="transmembrane region" description="Helical" evidence="1">
    <location>
        <begin position="42"/>
        <end position="59"/>
    </location>
</feature>
<feature type="transmembrane region" description="Helical" evidence="1">
    <location>
        <begin position="64"/>
        <end position="84"/>
    </location>
</feature>
<dbReference type="RefSeq" id="WP_203786307.1">
    <property type="nucleotide sequence ID" value="NZ_BOMV01000071.1"/>
</dbReference>
<keyword evidence="3" id="KW-1185">Reference proteome</keyword>
<reference evidence="2" key="1">
    <citation type="submission" date="2021-01" db="EMBL/GenBank/DDBJ databases">
        <title>Whole genome shotgun sequence of Actinoplanes rishiriensis NBRC 108556.</title>
        <authorList>
            <person name="Komaki H."/>
            <person name="Tamura T."/>
        </authorList>
    </citation>
    <scope>NUCLEOTIDE SEQUENCE</scope>
    <source>
        <strain evidence="2">NBRC 108556</strain>
    </source>
</reference>
<accession>A0A919K263</accession>
<evidence type="ECO:0000256" key="1">
    <source>
        <dbReference type="SAM" id="Phobius"/>
    </source>
</evidence>
<dbReference type="EMBL" id="BOMV01000071">
    <property type="protein sequence ID" value="GIE99315.1"/>
    <property type="molecule type" value="Genomic_DNA"/>
</dbReference>
<keyword evidence="1" id="KW-1133">Transmembrane helix</keyword>
<keyword evidence="1" id="KW-0812">Transmembrane</keyword>
<evidence type="ECO:0000313" key="3">
    <source>
        <dbReference type="Proteomes" id="UP000636960"/>
    </source>
</evidence>
<keyword evidence="1" id="KW-0472">Membrane</keyword>
<protein>
    <submittedName>
        <fullName evidence="2">Uncharacterized protein</fullName>
    </submittedName>
</protein>
<evidence type="ECO:0000313" key="2">
    <source>
        <dbReference type="EMBL" id="GIE99315.1"/>
    </source>
</evidence>
<feature type="transmembrane region" description="Helical" evidence="1">
    <location>
        <begin position="90"/>
        <end position="114"/>
    </location>
</feature>